<dbReference type="Proteomes" id="UP000004473">
    <property type="component" value="Unassembled WGS sequence"/>
</dbReference>
<accession>I2NG43</accession>
<dbReference type="EMBL" id="AJMT01000188">
    <property type="protein sequence ID" value="EIG24804.1"/>
    <property type="molecule type" value="Genomic_DNA"/>
</dbReference>
<evidence type="ECO:0000313" key="2">
    <source>
        <dbReference type="Proteomes" id="UP000004473"/>
    </source>
</evidence>
<gene>
    <name evidence="1" type="ORF">HMPREF1051_0447</name>
</gene>
<organism evidence="1 2">
    <name type="scientific">Neisseria sicca VK64</name>
    <dbReference type="NCBI Taxonomy" id="1095748"/>
    <lineage>
        <taxon>Bacteria</taxon>
        <taxon>Pseudomonadati</taxon>
        <taxon>Pseudomonadota</taxon>
        <taxon>Betaproteobacteria</taxon>
        <taxon>Neisseriales</taxon>
        <taxon>Neisseriaceae</taxon>
        <taxon>Neisseria</taxon>
    </lineage>
</organism>
<name>I2NG43_NEISI</name>
<reference evidence="1 2" key="1">
    <citation type="submission" date="2012-04" db="EMBL/GenBank/DDBJ databases">
        <authorList>
            <person name="Harkins D.M."/>
            <person name="Madupu R."/>
            <person name="Durkin A.S."/>
            <person name="Torralba M."/>
            <person name="Methe B."/>
            <person name="Sutton G.G."/>
            <person name="Nelson K.E."/>
        </authorList>
    </citation>
    <scope>NUCLEOTIDE SEQUENCE [LARGE SCALE GENOMIC DNA]</scope>
    <source>
        <strain evidence="1 2">VK64</strain>
    </source>
</reference>
<evidence type="ECO:0000313" key="1">
    <source>
        <dbReference type="EMBL" id="EIG24804.1"/>
    </source>
</evidence>
<sequence length="53" mass="5909">MSGSVEVNAISNIRGRLKTGLTGFKRFSDDLFNGNSDLNNLLKDKFPNNIICY</sequence>
<protein>
    <submittedName>
        <fullName evidence="1">Uncharacterized protein</fullName>
    </submittedName>
</protein>
<dbReference type="AlphaFoldDB" id="I2NG43"/>
<comment type="caution">
    <text evidence="1">The sequence shown here is derived from an EMBL/GenBank/DDBJ whole genome shotgun (WGS) entry which is preliminary data.</text>
</comment>
<dbReference type="PATRIC" id="fig|1095748.3.peg.2432"/>
<proteinExistence type="predicted"/>